<feature type="domain" description="GFO/IDH/MocA-like oxidoreductase" evidence="3">
    <location>
        <begin position="529"/>
        <end position="623"/>
    </location>
</feature>
<reference evidence="4 5" key="1">
    <citation type="submission" date="2020-03" db="EMBL/GenBank/DDBJ databases">
        <title>Genomic Encyclopedia of Type Strains, Phase IV (KMG-IV): sequencing the most valuable type-strain genomes for metagenomic binning, comparative biology and taxonomic classification.</title>
        <authorList>
            <person name="Goeker M."/>
        </authorList>
    </citation>
    <scope>NUCLEOTIDE SEQUENCE [LARGE SCALE GENOMIC DNA]</scope>
    <source>
        <strain evidence="4 5">DSM 102865</strain>
    </source>
</reference>
<dbReference type="PANTHER" id="PTHR43377:SF1">
    <property type="entry name" value="BILIVERDIN REDUCTASE A"/>
    <property type="match status" value="1"/>
</dbReference>
<dbReference type="SUPFAM" id="SSF51735">
    <property type="entry name" value="NAD(P)-binding Rossmann-fold domains"/>
    <property type="match status" value="2"/>
</dbReference>
<gene>
    <name evidence="4" type="ORF">FHS68_004846</name>
</gene>
<dbReference type="Pfam" id="PF01408">
    <property type="entry name" value="GFO_IDH_MocA"/>
    <property type="match status" value="1"/>
</dbReference>
<organism evidence="4 5">
    <name type="scientific">Dyadobacter arcticus</name>
    <dbReference type="NCBI Taxonomy" id="1078754"/>
    <lineage>
        <taxon>Bacteria</taxon>
        <taxon>Pseudomonadati</taxon>
        <taxon>Bacteroidota</taxon>
        <taxon>Cytophagia</taxon>
        <taxon>Cytophagales</taxon>
        <taxon>Spirosomataceae</taxon>
        <taxon>Dyadobacter</taxon>
    </lineage>
</organism>
<dbReference type="SUPFAM" id="SSF55347">
    <property type="entry name" value="Glyceraldehyde-3-phosphate dehydrogenase-like, C-terminal domain"/>
    <property type="match status" value="1"/>
</dbReference>
<name>A0ABX0URT3_9BACT</name>
<protein>
    <submittedName>
        <fullName evidence="4">Dehydrogenase/threonine dehydrogenase-like Zn-dependent dehydrogenase</fullName>
    </submittedName>
</protein>
<dbReference type="CDD" id="cd08255">
    <property type="entry name" value="2-desacetyl-2-hydroxyethyl_bacteriochlorophyllide_like"/>
    <property type="match status" value="1"/>
</dbReference>
<dbReference type="InterPro" id="IPR051450">
    <property type="entry name" value="Gfo/Idh/MocA_Oxidoreductases"/>
</dbReference>
<evidence type="ECO:0000259" key="2">
    <source>
        <dbReference type="Pfam" id="PF01408"/>
    </source>
</evidence>
<dbReference type="Proteomes" id="UP001179181">
    <property type="component" value="Unassembled WGS sequence"/>
</dbReference>
<dbReference type="InterPro" id="IPR011032">
    <property type="entry name" value="GroES-like_sf"/>
</dbReference>
<dbReference type="EMBL" id="JAASQJ010000005">
    <property type="protein sequence ID" value="NIJ55657.1"/>
    <property type="molecule type" value="Genomic_DNA"/>
</dbReference>
<feature type="domain" description="Alcohol dehydrogenase-like C-terminal" evidence="1">
    <location>
        <begin position="178"/>
        <end position="295"/>
    </location>
</feature>
<dbReference type="Pfam" id="PF00107">
    <property type="entry name" value="ADH_zinc_N"/>
    <property type="match status" value="1"/>
</dbReference>
<dbReference type="Gene3D" id="3.30.360.10">
    <property type="entry name" value="Dihydrodipicolinate Reductase, domain 2"/>
    <property type="match status" value="1"/>
</dbReference>
<dbReference type="Gene3D" id="3.40.50.720">
    <property type="entry name" value="NAD(P)-binding Rossmann-like Domain"/>
    <property type="match status" value="2"/>
</dbReference>
<dbReference type="PANTHER" id="PTHR43377">
    <property type="entry name" value="BILIVERDIN REDUCTASE A"/>
    <property type="match status" value="1"/>
</dbReference>
<dbReference type="SUPFAM" id="SSF50129">
    <property type="entry name" value="GroES-like"/>
    <property type="match status" value="1"/>
</dbReference>
<evidence type="ECO:0000313" key="4">
    <source>
        <dbReference type="EMBL" id="NIJ55657.1"/>
    </source>
</evidence>
<dbReference type="Pfam" id="PF22725">
    <property type="entry name" value="GFO_IDH_MocA_C3"/>
    <property type="match status" value="1"/>
</dbReference>
<comment type="caution">
    <text evidence="4">The sequence shown here is derived from an EMBL/GenBank/DDBJ whole genome shotgun (WGS) entry which is preliminary data.</text>
</comment>
<sequence>MKQLAQNLRTGQTILAEVPAPIVKKGYVLIQSRKSLISAGTERMLVEFSKANLFEKARQQPEKLILVLDKIRSDGFLNTFKAVSGRLNQLMPLGYCNVGEVIQVGDGVSGFMNGDRVVSNGPHAEIVCVPANLVTKIPSNVPDEEAVFTVLAAIGLQGIRLLKPALGESVVVIGLGLIGLLAATLLRANGCRVIGIEPDLKRLELAVKMGILSINPNDCDVAKRVADLTGGVGADGVLIAASSKSGAIISQAASIARKRGKIVLIGNIGLNLNRAVFYQKELTFQVSCSYGPGRYDPNYEQGGVDYPLPFVRWTENRNFQAILDMLSMGLLNVKPLISNIIPLQDFGHFYSNKSNAPATIINYQQPNLTPALKEFKTSFFPPTDLVCGIIGAGNFTRMTLLPNLKGKSLKYLASLSGFTAAELAKKYKIPFATADYQVILADSEVDLVFITTRHDQHARMVIDAMQAKKHIFVEKPLAILPADLEEIIHVYQQSEASLTVGFNRRFSPYALKMKKLLVDAPMNVVVTVNAGYLPMDAWLNDLSIGGGRIVGEACHFIDFITFLTGSLISEVCTNALSDHSSFCQNGNILLRYANGSTGVVNYFSNGHSTYPKERVEVYFTGRTLILDDFRNLTGYGFKGFSGLKIRKEKGHKAQFEKLLESVKSGGPAIIAFEEIINTTRATFAAVESLRKGTWIRVP</sequence>
<evidence type="ECO:0000259" key="3">
    <source>
        <dbReference type="Pfam" id="PF22725"/>
    </source>
</evidence>
<dbReference type="InterPro" id="IPR000683">
    <property type="entry name" value="Gfo/Idh/MocA-like_OxRdtase_N"/>
</dbReference>
<dbReference type="InterPro" id="IPR036291">
    <property type="entry name" value="NAD(P)-bd_dom_sf"/>
</dbReference>
<evidence type="ECO:0000313" key="5">
    <source>
        <dbReference type="Proteomes" id="UP001179181"/>
    </source>
</evidence>
<feature type="domain" description="Gfo/Idh/MocA-like oxidoreductase N-terminal" evidence="2">
    <location>
        <begin position="387"/>
        <end position="502"/>
    </location>
</feature>
<keyword evidence="5" id="KW-1185">Reference proteome</keyword>
<dbReference type="InterPro" id="IPR013149">
    <property type="entry name" value="ADH-like_C"/>
</dbReference>
<evidence type="ECO:0000259" key="1">
    <source>
        <dbReference type="Pfam" id="PF00107"/>
    </source>
</evidence>
<accession>A0ABX0URT3</accession>
<dbReference type="InterPro" id="IPR055170">
    <property type="entry name" value="GFO_IDH_MocA-like_dom"/>
</dbReference>
<proteinExistence type="predicted"/>
<dbReference type="RefSeq" id="WP_167275775.1">
    <property type="nucleotide sequence ID" value="NZ_JAASQJ010000005.1"/>
</dbReference>
<dbReference type="Gene3D" id="3.90.180.10">
    <property type="entry name" value="Medium-chain alcohol dehydrogenases, catalytic domain"/>
    <property type="match status" value="1"/>
</dbReference>